<comment type="function">
    <text evidence="4">Catalyzes the formation of sulfite from phosphoadenosine 5'-phosphosulfate (PAPS) using thioredoxin as an electron donor.</text>
</comment>
<sequence>MPDTTATKKPQLSELLSMTKAEQSLRLAELNGYLETLTAQERVAWAIENLEGTHAVSSSFGIQAAVMLHLVSQVKADTPVILTDTGYLFPETYRFIDELTEKLNLNLKIFSAATSPNWQEARYGKLWDQGVEGIEKYNKLNKVEPMRRALDELEVGTWFSGLRREQSSSRANLPILAIQNGVFKFLPVIDWTNKDVHYYLEENNLPYHPLWEEGYLSVGDTHTTRKWEPGMSEEETRFFGLKRECGLHEEENESDGSGI</sequence>
<comment type="pathway">
    <text evidence="4">Sulfur metabolism; hydrogen sulfide biosynthesis; sulfite from sulfate: step 3/3.</text>
</comment>
<dbReference type="InterPro" id="IPR011800">
    <property type="entry name" value="PAPS_reductase_CysH"/>
</dbReference>
<keyword evidence="2 4" id="KW-0963">Cytoplasm</keyword>
<dbReference type="GO" id="GO:0070814">
    <property type="term" value="P:hydrogen sulfide biosynthetic process"/>
    <property type="evidence" value="ECO:0007669"/>
    <property type="project" value="UniProtKB-UniRule"/>
</dbReference>
<keyword evidence="3 4" id="KW-0560">Oxidoreductase</keyword>
<dbReference type="GO" id="GO:0005737">
    <property type="term" value="C:cytoplasm"/>
    <property type="evidence" value="ECO:0007669"/>
    <property type="project" value="UniProtKB-SubCell"/>
</dbReference>
<dbReference type="GO" id="GO:0004604">
    <property type="term" value="F:phosphoadenylyl-sulfate reductase (thioredoxin) activity"/>
    <property type="evidence" value="ECO:0007669"/>
    <property type="project" value="UniProtKB-UniRule"/>
</dbReference>
<dbReference type="Proteomes" id="UP001156690">
    <property type="component" value="Unassembled WGS sequence"/>
</dbReference>
<dbReference type="InterPro" id="IPR002500">
    <property type="entry name" value="PAPS_reduct_dom"/>
</dbReference>
<dbReference type="NCBIfam" id="TIGR02057">
    <property type="entry name" value="PAPS_reductase"/>
    <property type="match status" value="1"/>
</dbReference>
<dbReference type="GO" id="GO:0019379">
    <property type="term" value="P:sulfate assimilation, phosphoadenylyl sulfate reduction by phosphoadenylyl-sulfate reductase (thioredoxin)"/>
    <property type="evidence" value="ECO:0007669"/>
    <property type="project" value="UniProtKB-UniRule"/>
</dbReference>
<comment type="similarity">
    <text evidence="1 4">Belongs to the PAPS reductase family. CysH subfamily.</text>
</comment>
<dbReference type="EMBL" id="BSNX01000056">
    <property type="protein sequence ID" value="GLQ74435.1"/>
    <property type="molecule type" value="Genomic_DNA"/>
</dbReference>
<proteinExistence type="inferred from homology"/>
<dbReference type="PANTHER" id="PTHR46509">
    <property type="entry name" value="PHOSPHOADENOSINE PHOSPHOSULFATE REDUCTASE"/>
    <property type="match status" value="1"/>
</dbReference>
<dbReference type="RefSeq" id="WP_126607141.1">
    <property type="nucleotide sequence ID" value="NZ_AP025144.1"/>
</dbReference>
<dbReference type="FunFam" id="3.40.50.620:FF:000043">
    <property type="entry name" value="Phosphoadenosine phosphosulfate reductase"/>
    <property type="match status" value="1"/>
</dbReference>
<dbReference type="NCBIfam" id="TIGR00434">
    <property type="entry name" value="cysH"/>
    <property type="match status" value="1"/>
</dbReference>
<dbReference type="HAMAP" id="MF_00063">
    <property type="entry name" value="CysH"/>
    <property type="match status" value="1"/>
</dbReference>
<feature type="domain" description="Phosphoadenosine phosphosulphate reductase" evidence="5">
    <location>
        <begin position="54"/>
        <end position="225"/>
    </location>
</feature>
<reference evidence="7" key="1">
    <citation type="journal article" date="2019" name="Int. J. Syst. Evol. Microbiol.">
        <title>The Global Catalogue of Microorganisms (GCM) 10K type strain sequencing project: providing services to taxonomists for standard genome sequencing and annotation.</title>
        <authorList>
            <consortium name="The Broad Institute Genomics Platform"/>
            <consortium name="The Broad Institute Genome Sequencing Center for Infectious Disease"/>
            <person name="Wu L."/>
            <person name="Ma J."/>
        </authorList>
    </citation>
    <scope>NUCLEOTIDE SEQUENCE [LARGE SCALE GENOMIC DNA]</scope>
    <source>
        <strain evidence="7">NBRC 15640</strain>
    </source>
</reference>
<evidence type="ECO:0000259" key="5">
    <source>
        <dbReference type="Pfam" id="PF01507"/>
    </source>
</evidence>
<dbReference type="Pfam" id="PF01507">
    <property type="entry name" value="PAPS_reduct"/>
    <property type="match status" value="1"/>
</dbReference>
<dbReference type="NCBIfam" id="NF002537">
    <property type="entry name" value="PRK02090.1"/>
    <property type="match status" value="1"/>
</dbReference>
<evidence type="ECO:0000256" key="2">
    <source>
        <dbReference type="ARBA" id="ARBA00022490"/>
    </source>
</evidence>
<feature type="active site" description="Nucleophile; cysteine thiosulfonate intermediate" evidence="4">
    <location>
        <position position="245"/>
    </location>
</feature>
<evidence type="ECO:0000313" key="7">
    <source>
        <dbReference type="Proteomes" id="UP001156690"/>
    </source>
</evidence>
<keyword evidence="7" id="KW-1185">Reference proteome</keyword>
<dbReference type="InterPro" id="IPR014729">
    <property type="entry name" value="Rossmann-like_a/b/a_fold"/>
</dbReference>
<comment type="caution">
    <text evidence="4">Lacks conserved residue(s) required for the propagation of feature annotation.</text>
</comment>
<organism evidence="6 7">
    <name type="scientific">Vibrio penaeicida</name>
    <dbReference type="NCBI Taxonomy" id="104609"/>
    <lineage>
        <taxon>Bacteria</taxon>
        <taxon>Pseudomonadati</taxon>
        <taxon>Pseudomonadota</taxon>
        <taxon>Gammaproteobacteria</taxon>
        <taxon>Vibrionales</taxon>
        <taxon>Vibrionaceae</taxon>
        <taxon>Vibrio</taxon>
    </lineage>
</organism>
<evidence type="ECO:0000256" key="1">
    <source>
        <dbReference type="ARBA" id="ARBA00009732"/>
    </source>
</evidence>
<dbReference type="InterPro" id="IPR004511">
    <property type="entry name" value="PAPS/APS_Rdtase"/>
</dbReference>
<comment type="subcellular location">
    <subcellularLocation>
        <location evidence="4">Cytoplasm</location>
    </subcellularLocation>
</comment>
<accession>A0AAV5NVE4</accession>
<dbReference type="AlphaFoldDB" id="A0AAV5NVE4"/>
<evidence type="ECO:0000256" key="3">
    <source>
        <dbReference type="ARBA" id="ARBA00023002"/>
    </source>
</evidence>
<gene>
    <name evidence="4 6" type="primary">cysH</name>
    <name evidence="6" type="ORF">GCM10007932_37960</name>
</gene>
<evidence type="ECO:0000256" key="4">
    <source>
        <dbReference type="HAMAP-Rule" id="MF_00063"/>
    </source>
</evidence>
<dbReference type="CDD" id="cd23945">
    <property type="entry name" value="PAPS_reductase"/>
    <property type="match status" value="1"/>
</dbReference>
<dbReference type="PIRSF" id="PIRSF000857">
    <property type="entry name" value="PAPS_reductase"/>
    <property type="match status" value="1"/>
</dbReference>
<dbReference type="Gene3D" id="3.40.50.620">
    <property type="entry name" value="HUPs"/>
    <property type="match status" value="1"/>
</dbReference>
<name>A0AAV5NVE4_9VIBR</name>
<comment type="caution">
    <text evidence="6">The sequence shown here is derived from an EMBL/GenBank/DDBJ whole genome shotgun (WGS) entry which is preliminary data.</text>
</comment>
<dbReference type="EC" id="1.8.4.8" evidence="4"/>
<dbReference type="SUPFAM" id="SSF52402">
    <property type="entry name" value="Adenine nucleotide alpha hydrolases-like"/>
    <property type="match status" value="1"/>
</dbReference>
<protein>
    <recommendedName>
        <fullName evidence="4">Phosphoadenosine 5'-phosphosulfate reductase</fullName>
        <shortName evidence="4">PAPS reductase</shortName>
        <ecNumber evidence="4">1.8.4.8</ecNumber>
    </recommendedName>
    <alternativeName>
        <fullName evidence="4">3'-phosphoadenylylsulfate reductase</fullName>
    </alternativeName>
    <alternativeName>
        <fullName evidence="4">PAPS reductase, thioredoxin dependent</fullName>
    </alternativeName>
    <alternativeName>
        <fullName evidence="4">PAPS sulfotransferase</fullName>
    </alternativeName>
    <alternativeName>
        <fullName evidence="4">PAdoPS reductase</fullName>
    </alternativeName>
</protein>
<dbReference type="PANTHER" id="PTHR46509:SF1">
    <property type="entry name" value="PHOSPHOADENOSINE PHOSPHOSULFATE REDUCTASE"/>
    <property type="match status" value="1"/>
</dbReference>
<comment type="catalytic activity">
    <reaction evidence="4">
        <text>[thioredoxin]-disulfide + sulfite + adenosine 3',5'-bisphosphate + 2 H(+) = [thioredoxin]-dithiol + 3'-phosphoadenylyl sulfate</text>
        <dbReference type="Rhea" id="RHEA:11724"/>
        <dbReference type="Rhea" id="RHEA-COMP:10698"/>
        <dbReference type="Rhea" id="RHEA-COMP:10700"/>
        <dbReference type="ChEBI" id="CHEBI:15378"/>
        <dbReference type="ChEBI" id="CHEBI:17359"/>
        <dbReference type="ChEBI" id="CHEBI:29950"/>
        <dbReference type="ChEBI" id="CHEBI:50058"/>
        <dbReference type="ChEBI" id="CHEBI:58339"/>
        <dbReference type="ChEBI" id="CHEBI:58343"/>
        <dbReference type="EC" id="1.8.4.8"/>
    </reaction>
</comment>
<evidence type="ECO:0000313" key="6">
    <source>
        <dbReference type="EMBL" id="GLQ74435.1"/>
    </source>
</evidence>